<evidence type="ECO:0000256" key="5">
    <source>
        <dbReference type="ARBA" id="ARBA00022519"/>
    </source>
</evidence>
<evidence type="ECO:0000256" key="6">
    <source>
        <dbReference type="ARBA" id="ARBA00022692"/>
    </source>
</evidence>
<dbReference type="GO" id="GO:0005886">
    <property type="term" value="C:plasma membrane"/>
    <property type="evidence" value="ECO:0007669"/>
    <property type="project" value="UniProtKB-SubCell"/>
</dbReference>
<keyword evidence="7 9" id="KW-1133">Transmembrane helix</keyword>
<dbReference type="Proteomes" id="UP000628017">
    <property type="component" value="Unassembled WGS sequence"/>
</dbReference>
<evidence type="ECO:0000256" key="9">
    <source>
        <dbReference type="RuleBase" id="RU365093"/>
    </source>
</evidence>
<reference evidence="13" key="1">
    <citation type="journal article" date="2014" name="Int. J. Syst. Evol. Microbiol.">
        <title>Complete genome sequence of Corynebacterium casei LMG S-19264T (=DSM 44701T), isolated from a smear-ripened cheese.</title>
        <authorList>
            <consortium name="US DOE Joint Genome Institute (JGI-PGF)"/>
            <person name="Walter F."/>
            <person name="Albersmeier A."/>
            <person name="Kalinowski J."/>
            <person name="Ruckert C."/>
        </authorList>
    </citation>
    <scope>NUCLEOTIDE SEQUENCE</scope>
    <source>
        <strain evidence="13">CGMCC 1.15880</strain>
    </source>
</reference>
<feature type="domain" description="AprE-like long alpha-helical hairpin" evidence="11">
    <location>
        <begin position="112"/>
        <end position="302"/>
    </location>
</feature>
<dbReference type="GO" id="GO:0015031">
    <property type="term" value="P:protein transport"/>
    <property type="evidence" value="ECO:0007669"/>
    <property type="project" value="InterPro"/>
</dbReference>
<keyword evidence="5 9" id="KW-0997">Cell inner membrane</keyword>
<gene>
    <name evidence="13" type="ORF">GCM10011498_10390</name>
</gene>
<evidence type="ECO:0000313" key="13">
    <source>
        <dbReference type="EMBL" id="GGA12411.1"/>
    </source>
</evidence>
<evidence type="ECO:0000259" key="11">
    <source>
        <dbReference type="Pfam" id="PF25994"/>
    </source>
</evidence>
<comment type="caution">
    <text evidence="13">The sequence shown here is derived from an EMBL/GenBank/DDBJ whole genome shotgun (WGS) entry which is preliminary data.</text>
</comment>
<dbReference type="PANTHER" id="PTHR30386:SF17">
    <property type="entry name" value="ALKALINE PROTEASE SECRETION PROTEIN APRE"/>
    <property type="match status" value="1"/>
</dbReference>
<proteinExistence type="inferred from homology"/>
<reference evidence="13" key="2">
    <citation type="submission" date="2020-09" db="EMBL/GenBank/DDBJ databases">
        <authorList>
            <person name="Sun Q."/>
            <person name="Zhou Y."/>
        </authorList>
    </citation>
    <scope>NUCLEOTIDE SEQUENCE</scope>
    <source>
        <strain evidence="13">CGMCC 1.15880</strain>
    </source>
</reference>
<evidence type="ECO:0000259" key="12">
    <source>
        <dbReference type="Pfam" id="PF26002"/>
    </source>
</evidence>
<dbReference type="InterPro" id="IPR050739">
    <property type="entry name" value="MFP"/>
</dbReference>
<dbReference type="PRINTS" id="PR01490">
    <property type="entry name" value="RTXTOXIND"/>
</dbReference>
<evidence type="ECO:0000256" key="2">
    <source>
        <dbReference type="ARBA" id="ARBA00009477"/>
    </source>
</evidence>
<dbReference type="Gene3D" id="2.40.30.170">
    <property type="match status" value="1"/>
</dbReference>
<dbReference type="InterPro" id="IPR010129">
    <property type="entry name" value="T1SS_HlyD"/>
</dbReference>
<dbReference type="Gene3D" id="1.10.287.470">
    <property type="entry name" value="Helix hairpin bin"/>
    <property type="match status" value="1"/>
</dbReference>
<feature type="coiled-coil region" evidence="10">
    <location>
        <begin position="188"/>
        <end position="222"/>
    </location>
</feature>
<evidence type="ECO:0000256" key="3">
    <source>
        <dbReference type="ARBA" id="ARBA00022448"/>
    </source>
</evidence>
<evidence type="ECO:0000313" key="14">
    <source>
        <dbReference type="Proteomes" id="UP000628017"/>
    </source>
</evidence>
<evidence type="ECO:0000256" key="8">
    <source>
        <dbReference type="ARBA" id="ARBA00023136"/>
    </source>
</evidence>
<keyword evidence="3 9" id="KW-0813">Transport</keyword>
<keyword evidence="6 9" id="KW-0812">Transmembrane</keyword>
<evidence type="ECO:0000256" key="7">
    <source>
        <dbReference type="ARBA" id="ARBA00022989"/>
    </source>
</evidence>
<keyword evidence="14" id="KW-1185">Reference proteome</keyword>
<comment type="subcellular location">
    <subcellularLocation>
        <location evidence="1 9">Cell inner membrane</location>
        <topology evidence="1 9">Single-pass membrane protein</topology>
    </subcellularLocation>
</comment>
<dbReference type="PANTHER" id="PTHR30386">
    <property type="entry name" value="MEMBRANE FUSION SUBUNIT OF EMRAB-TOLC MULTIDRUG EFFLUX PUMP"/>
    <property type="match status" value="1"/>
</dbReference>
<organism evidence="13 14">
    <name type="scientific">Neptunicoccus cionae</name>
    <dbReference type="NCBI Taxonomy" id="2035344"/>
    <lineage>
        <taxon>Bacteria</taxon>
        <taxon>Pseudomonadati</taxon>
        <taxon>Pseudomonadota</taxon>
        <taxon>Alphaproteobacteria</taxon>
        <taxon>Rhodobacterales</taxon>
        <taxon>Paracoccaceae</taxon>
        <taxon>Neptunicoccus</taxon>
    </lineage>
</organism>
<dbReference type="RefSeq" id="WP_188671679.1">
    <property type="nucleotide sequence ID" value="NZ_BMKA01000002.1"/>
</dbReference>
<dbReference type="Gene3D" id="2.40.50.100">
    <property type="match status" value="1"/>
</dbReference>
<dbReference type="AlphaFoldDB" id="A0A916QVZ5"/>
<dbReference type="NCBIfam" id="TIGR01843">
    <property type="entry name" value="type_I_hlyD"/>
    <property type="match status" value="1"/>
</dbReference>
<sequence length="456" mass="50037">MTRSSIIAAKENPVGLVDRMPSNKVNVVPPTRVRGLVLTLGFLSLGLFGGLGSWAAIAPLRTAIVASGEFKVLGDRQIVQHLEGGIVSGIFVQEGGVVKEGDLLATLQDTRVKAQLGILRGQLASALAQEIRSAAEFSQLDALELTEEFTHLIEEDPSMIEVFNTQKNIFDSNMRSDAGQEAILQDRINQLDEQIDGTMRRVKSLEQQMELVASETKDLTELFEKGLVTKGRYVNRLQAESQIFGDLGTTEAQVQSLLQQKSEIRERVIHVRRERMRIVTAERQAIQDRVYDIRQRIAAMLDVRERLSIRAPISGRIVGLDINTIGEVIESGQKLLDIVPADSSFFIEARVRPSDIDEVVTGGEARVRLTAYSFRTTPVVTGTVTNVSADSFVDETDGSSYYNITVLVPDEKLKDMANVDIVPGMPAQVLVSTGEQTLLTYMLDPVIGGLGTAFTP</sequence>
<keyword evidence="10" id="KW-0175">Coiled coil</keyword>
<protein>
    <recommendedName>
        <fullName evidence="9">Membrane fusion protein (MFP) family protein</fullName>
    </recommendedName>
</protein>
<comment type="similarity">
    <text evidence="2 9">Belongs to the membrane fusion protein (MFP) (TC 8.A.1) family.</text>
</comment>
<evidence type="ECO:0000256" key="4">
    <source>
        <dbReference type="ARBA" id="ARBA00022475"/>
    </source>
</evidence>
<accession>A0A916QVZ5</accession>
<dbReference type="EMBL" id="BMKA01000002">
    <property type="protein sequence ID" value="GGA12411.1"/>
    <property type="molecule type" value="Genomic_DNA"/>
</dbReference>
<feature type="domain" description="AprE-like beta-barrel" evidence="12">
    <location>
        <begin position="346"/>
        <end position="434"/>
    </location>
</feature>
<evidence type="ECO:0000256" key="1">
    <source>
        <dbReference type="ARBA" id="ARBA00004377"/>
    </source>
</evidence>
<dbReference type="SUPFAM" id="SSF111369">
    <property type="entry name" value="HlyD-like secretion proteins"/>
    <property type="match status" value="1"/>
</dbReference>
<name>A0A916QVZ5_9RHOB</name>
<feature type="transmembrane region" description="Helical" evidence="9">
    <location>
        <begin position="36"/>
        <end position="57"/>
    </location>
</feature>
<dbReference type="Pfam" id="PF26002">
    <property type="entry name" value="Beta-barrel_AprE"/>
    <property type="match status" value="1"/>
</dbReference>
<keyword evidence="4 9" id="KW-1003">Cell membrane</keyword>
<keyword evidence="8 9" id="KW-0472">Membrane</keyword>
<dbReference type="Pfam" id="PF25994">
    <property type="entry name" value="HH_AprE"/>
    <property type="match status" value="1"/>
</dbReference>
<dbReference type="InterPro" id="IPR058982">
    <property type="entry name" value="Beta-barrel_AprE"/>
</dbReference>
<dbReference type="InterPro" id="IPR058781">
    <property type="entry name" value="HH_AprE-like"/>
</dbReference>
<evidence type="ECO:0000256" key="10">
    <source>
        <dbReference type="SAM" id="Coils"/>
    </source>
</evidence>